<protein>
    <submittedName>
        <fullName evidence="1">Uncharacterized protein</fullName>
    </submittedName>
</protein>
<dbReference type="PANTHER" id="PTHR27006:SF586">
    <property type="entry name" value="CYSTEINE-RICH RECEPTOR-LIKE PROTEIN KINASE 10"/>
    <property type="match status" value="1"/>
</dbReference>
<reference evidence="1 2" key="1">
    <citation type="submission" date="2016-09" db="EMBL/GenBank/DDBJ databases">
        <title>The draft genome of Dichanthelium oligosanthes: A C3 panicoid grass species.</title>
        <authorList>
            <person name="Studer A.J."/>
            <person name="Schnable J.C."/>
            <person name="Brutnell T.P."/>
        </authorList>
    </citation>
    <scope>NUCLEOTIDE SEQUENCE [LARGE SCALE GENOMIC DNA]</scope>
    <source>
        <strain evidence="2">cv. Kellogg 1175</strain>
        <tissue evidence="1">Leaf</tissue>
    </source>
</reference>
<accession>A0A1E5UX83</accession>
<feature type="non-terminal residue" evidence="1">
    <location>
        <position position="1"/>
    </location>
</feature>
<dbReference type="STRING" id="888268.A0A1E5UX83"/>
<dbReference type="OrthoDB" id="688137at2759"/>
<dbReference type="InterPro" id="IPR011009">
    <property type="entry name" value="Kinase-like_dom_sf"/>
</dbReference>
<organism evidence="1 2">
    <name type="scientific">Dichanthelium oligosanthes</name>
    <dbReference type="NCBI Taxonomy" id="888268"/>
    <lineage>
        <taxon>Eukaryota</taxon>
        <taxon>Viridiplantae</taxon>
        <taxon>Streptophyta</taxon>
        <taxon>Embryophyta</taxon>
        <taxon>Tracheophyta</taxon>
        <taxon>Spermatophyta</taxon>
        <taxon>Magnoliopsida</taxon>
        <taxon>Liliopsida</taxon>
        <taxon>Poales</taxon>
        <taxon>Poaceae</taxon>
        <taxon>PACMAD clade</taxon>
        <taxon>Panicoideae</taxon>
        <taxon>Panicodae</taxon>
        <taxon>Paniceae</taxon>
        <taxon>Dichantheliinae</taxon>
        <taxon>Dichanthelium</taxon>
    </lineage>
</organism>
<dbReference type="EMBL" id="LWDX02059983">
    <property type="protein sequence ID" value="OEL17414.1"/>
    <property type="molecule type" value="Genomic_DNA"/>
</dbReference>
<keyword evidence="2" id="KW-1185">Reference proteome</keyword>
<proteinExistence type="predicted"/>
<name>A0A1E5UX83_9POAL</name>
<evidence type="ECO:0000313" key="1">
    <source>
        <dbReference type="EMBL" id="OEL17414.1"/>
    </source>
</evidence>
<sequence length="99" mass="11358">LISQAWKAWEAGRIEEEFDPSRFDGPQLTEIKRCVQVGLLCAQSDRADRPTMAEVLQMLHGERELPIPKKPSWASSCLLYTSRFCRVVPTWLVFPLPDN</sequence>
<gene>
    <name evidence="1" type="ORF">BAE44_0021567</name>
</gene>
<dbReference type="Proteomes" id="UP000095767">
    <property type="component" value="Unassembled WGS sequence"/>
</dbReference>
<dbReference type="SUPFAM" id="SSF56112">
    <property type="entry name" value="Protein kinase-like (PK-like)"/>
    <property type="match status" value="1"/>
</dbReference>
<evidence type="ECO:0000313" key="2">
    <source>
        <dbReference type="Proteomes" id="UP000095767"/>
    </source>
</evidence>
<dbReference type="AlphaFoldDB" id="A0A1E5UX83"/>
<dbReference type="Gene3D" id="1.10.510.10">
    <property type="entry name" value="Transferase(Phosphotransferase) domain 1"/>
    <property type="match status" value="1"/>
</dbReference>
<comment type="caution">
    <text evidence="1">The sequence shown here is derived from an EMBL/GenBank/DDBJ whole genome shotgun (WGS) entry which is preliminary data.</text>
</comment>
<dbReference type="PANTHER" id="PTHR27006">
    <property type="entry name" value="PROMASTIGOTE SURFACE ANTIGEN PROTEIN PSA"/>
    <property type="match status" value="1"/>
</dbReference>